<comment type="caution">
    <text evidence="1">The sequence shown here is derived from an EMBL/GenBank/DDBJ whole genome shotgun (WGS) entry which is preliminary data.</text>
</comment>
<organism evidence="1 2">
    <name type="scientific">Aquimarina algiphila</name>
    <dbReference type="NCBI Taxonomy" id="2047982"/>
    <lineage>
        <taxon>Bacteria</taxon>
        <taxon>Pseudomonadati</taxon>
        <taxon>Bacteroidota</taxon>
        <taxon>Flavobacteriia</taxon>
        <taxon>Flavobacteriales</taxon>
        <taxon>Flavobacteriaceae</taxon>
        <taxon>Aquimarina</taxon>
    </lineage>
</organism>
<evidence type="ECO:0000313" key="1">
    <source>
        <dbReference type="EMBL" id="TSE03966.1"/>
    </source>
</evidence>
<dbReference type="EMBL" id="VLNR01000093">
    <property type="protein sequence ID" value="TSE03966.1"/>
    <property type="molecule type" value="Genomic_DNA"/>
</dbReference>
<sequence length="80" mass="9481">MENDKSNSYKEKLLSKYSKYDLQESDLDNLKKTFNEFLLEQIEDRDKIIQELSNAFKIGKNIDDSEVKATIEKYRLLKVS</sequence>
<accession>A0A554VBL8</accession>
<gene>
    <name evidence="1" type="ORF">FOF46_27885</name>
</gene>
<keyword evidence="2" id="KW-1185">Reference proteome</keyword>
<protein>
    <submittedName>
        <fullName evidence="1">Uncharacterized protein</fullName>
    </submittedName>
</protein>
<dbReference type="AlphaFoldDB" id="A0A554VBL8"/>
<dbReference type="RefSeq" id="WP_143918759.1">
    <property type="nucleotide sequence ID" value="NZ_CANMIK010000028.1"/>
</dbReference>
<evidence type="ECO:0000313" key="2">
    <source>
        <dbReference type="Proteomes" id="UP000318833"/>
    </source>
</evidence>
<proteinExistence type="predicted"/>
<reference evidence="1 2" key="1">
    <citation type="submission" date="2019-07" db="EMBL/GenBank/DDBJ databases">
        <title>The draft genome sequence of Aquimarina algiphila M91.</title>
        <authorList>
            <person name="Meng X."/>
        </authorList>
    </citation>
    <scope>NUCLEOTIDE SEQUENCE [LARGE SCALE GENOMIC DNA]</scope>
    <source>
        <strain evidence="1 2">M91</strain>
    </source>
</reference>
<name>A0A554VBL8_9FLAO</name>
<dbReference type="Proteomes" id="UP000318833">
    <property type="component" value="Unassembled WGS sequence"/>
</dbReference>